<gene>
    <name evidence="7" type="ORF">NA56DRAFT_104292</name>
</gene>
<feature type="repeat" description="WD" evidence="4">
    <location>
        <begin position="981"/>
        <end position="1019"/>
    </location>
</feature>
<keyword evidence="8" id="KW-1185">Reference proteome</keyword>
<organism evidence="7 8">
    <name type="scientific">Hyaloscypha hepaticicola</name>
    <dbReference type="NCBI Taxonomy" id="2082293"/>
    <lineage>
        <taxon>Eukaryota</taxon>
        <taxon>Fungi</taxon>
        <taxon>Dikarya</taxon>
        <taxon>Ascomycota</taxon>
        <taxon>Pezizomycotina</taxon>
        <taxon>Leotiomycetes</taxon>
        <taxon>Helotiales</taxon>
        <taxon>Hyaloscyphaceae</taxon>
        <taxon>Hyaloscypha</taxon>
    </lineage>
</organism>
<feature type="compositionally biased region" description="Low complexity" evidence="5">
    <location>
        <begin position="29"/>
        <end position="42"/>
    </location>
</feature>
<dbReference type="InterPro" id="IPR036322">
    <property type="entry name" value="WD40_repeat_dom_sf"/>
</dbReference>
<dbReference type="SUPFAM" id="SSF81383">
    <property type="entry name" value="F-box domain"/>
    <property type="match status" value="1"/>
</dbReference>
<reference evidence="7 8" key="1">
    <citation type="submission" date="2016-05" db="EMBL/GenBank/DDBJ databases">
        <title>A degradative enzymes factory behind the ericoid mycorrhizal symbiosis.</title>
        <authorList>
            <consortium name="DOE Joint Genome Institute"/>
            <person name="Martino E."/>
            <person name="Morin E."/>
            <person name="Grelet G."/>
            <person name="Kuo A."/>
            <person name="Kohler A."/>
            <person name="Daghino S."/>
            <person name="Barry K."/>
            <person name="Choi C."/>
            <person name="Cichocki N."/>
            <person name="Clum A."/>
            <person name="Copeland A."/>
            <person name="Hainaut M."/>
            <person name="Haridas S."/>
            <person name="Labutti K."/>
            <person name="Lindquist E."/>
            <person name="Lipzen A."/>
            <person name="Khouja H.-R."/>
            <person name="Murat C."/>
            <person name="Ohm R."/>
            <person name="Olson A."/>
            <person name="Spatafora J."/>
            <person name="Veneault-Fourrey C."/>
            <person name="Henrissat B."/>
            <person name="Grigoriev I."/>
            <person name="Martin F."/>
            <person name="Perotto S."/>
        </authorList>
    </citation>
    <scope>NUCLEOTIDE SEQUENCE [LARGE SCALE GENOMIC DNA]</scope>
    <source>
        <strain evidence="7 8">UAMH 7357</strain>
    </source>
</reference>
<dbReference type="InterPro" id="IPR019775">
    <property type="entry name" value="WD40_repeat_CS"/>
</dbReference>
<keyword evidence="2 4" id="KW-0853">WD repeat</keyword>
<feature type="repeat" description="WD" evidence="4">
    <location>
        <begin position="813"/>
        <end position="832"/>
    </location>
</feature>
<dbReference type="PROSITE" id="PS50082">
    <property type="entry name" value="WD_REPEATS_2"/>
    <property type="match status" value="6"/>
</dbReference>
<feature type="compositionally biased region" description="Basic and acidic residues" evidence="5">
    <location>
        <begin position="240"/>
        <end position="254"/>
    </location>
</feature>
<dbReference type="PROSITE" id="PS00678">
    <property type="entry name" value="WD_REPEATS_1"/>
    <property type="match status" value="1"/>
</dbReference>
<dbReference type="Pfam" id="PF12937">
    <property type="entry name" value="F-box-like"/>
    <property type="match status" value="1"/>
</dbReference>
<evidence type="ECO:0000256" key="1">
    <source>
        <dbReference type="ARBA" id="ARBA00007968"/>
    </source>
</evidence>
<dbReference type="Gene3D" id="2.130.10.10">
    <property type="entry name" value="YVTN repeat-like/Quinoprotein amine dehydrogenase"/>
    <property type="match status" value="1"/>
</dbReference>
<feature type="region of interest" description="Disordered" evidence="5">
    <location>
        <begin position="207"/>
        <end position="356"/>
    </location>
</feature>
<dbReference type="GO" id="GO:0010992">
    <property type="term" value="P:ubiquitin recycling"/>
    <property type="evidence" value="ECO:0007669"/>
    <property type="project" value="TreeGrafter"/>
</dbReference>
<dbReference type="InterPro" id="IPR015943">
    <property type="entry name" value="WD40/YVTN_repeat-like_dom_sf"/>
</dbReference>
<dbReference type="InterPro" id="IPR001810">
    <property type="entry name" value="F-box_dom"/>
</dbReference>
<comment type="similarity">
    <text evidence="1">Belongs to the WD repeat MET30/SCONB/SCON-2 family.</text>
</comment>
<dbReference type="InterPro" id="IPR001680">
    <property type="entry name" value="WD40_rpt"/>
</dbReference>
<dbReference type="Pfam" id="PF00400">
    <property type="entry name" value="WD40"/>
    <property type="match status" value="7"/>
</dbReference>
<feature type="compositionally biased region" description="Basic residues" evidence="5">
    <location>
        <begin position="597"/>
        <end position="608"/>
    </location>
</feature>
<dbReference type="InterPro" id="IPR036047">
    <property type="entry name" value="F-box-like_dom_sf"/>
</dbReference>
<dbReference type="SUPFAM" id="SSF50978">
    <property type="entry name" value="WD40 repeat-like"/>
    <property type="match status" value="1"/>
</dbReference>
<dbReference type="PANTHER" id="PTHR19849">
    <property type="entry name" value="PHOSPHOLIPASE A-2-ACTIVATING PROTEIN"/>
    <property type="match status" value="1"/>
</dbReference>
<dbReference type="Proteomes" id="UP000235672">
    <property type="component" value="Unassembled WGS sequence"/>
</dbReference>
<dbReference type="SMART" id="SM00320">
    <property type="entry name" value="WD40"/>
    <property type="match status" value="7"/>
</dbReference>
<evidence type="ECO:0000313" key="8">
    <source>
        <dbReference type="Proteomes" id="UP000235672"/>
    </source>
</evidence>
<dbReference type="InterPro" id="IPR020472">
    <property type="entry name" value="WD40_PAC1"/>
</dbReference>
<feature type="repeat" description="WD" evidence="4">
    <location>
        <begin position="859"/>
        <end position="898"/>
    </location>
</feature>
<dbReference type="PROSITE" id="PS50294">
    <property type="entry name" value="WD_REPEATS_REGION"/>
    <property type="match status" value="4"/>
</dbReference>
<feature type="domain" description="F-box" evidence="6">
    <location>
        <begin position="489"/>
        <end position="536"/>
    </location>
</feature>
<evidence type="ECO:0000256" key="2">
    <source>
        <dbReference type="ARBA" id="ARBA00022574"/>
    </source>
</evidence>
<evidence type="ECO:0000256" key="5">
    <source>
        <dbReference type="SAM" id="MobiDB-lite"/>
    </source>
</evidence>
<feature type="repeat" description="WD" evidence="4">
    <location>
        <begin position="899"/>
        <end position="940"/>
    </location>
</feature>
<dbReference type="SMART" id="SM00256">
    <property type="entry name" value="FBOX"/>
    <property type="match status" value="1"/>
</dbReference>
<evidence type="ECO:0000256" key="4">
    <source>
        <dbReference type="PROSITE-ProRule" id="PRU00221"/>
    </source>
</evidence>
<feature type="repeat" description="WD" evidence="4">
    <location>
        <begin position="743"/>
        <end position="782"/>
    </location>
</feature>
<sequence>MDPPARPHFKRRAAVTQNGNSGSGHKFTPDGSPSPFSSNSKSTQGDAEAQPPCSRNQTVSIEWIEGDDPSPRRTSRLQIELAECVETKTVTTTTTTKRSYPPLLIREQLLDKLDTKEYPLALKAIPAGVTNFSYDINEGLDDIYDDNDHVPLVEGLRSHSQTQIYNHHTVNSGRIASHRVKDYKKPMPEKADFQRAESISKKLAAINQRRSARGLSENWPGSPKSSDSNLGKSKKHIPQRIKDEDSELPKESLRRRNLGLGMLMSDDPTFPATPDMSEHDSAPPTRPIASSFFENAYTPRSGLSQSGSFEEPSSPQDTSNTESFANSVATPPIAESDLEPFDGANSTFAQASGQRPSINTAAAQNASLPSPGLSPTFASAELQQGEFPNANEVDELVACSPATQSGDSQETIDSEDLEPLDSQALQAFQREAGHPRTGVPSVVDTRSMIETFAAMPNDMKTFMMCHFLKRCSRKTLHVIADVVNPALKCDFLDQLPMELSLHILSFLNHVDLCRAAQVSKQWRNIVDSNETGWKELFDNDGFVLPAGELEKAIHQGWGWQDPYGPDGFEQDLSVHRGLASSSEGDMTNVKVDVGPARKGRSAAKRKRAPGGLGSDKSKRRATGHEFADKAQGMVARYPQIARFHKSEGPLSAANAAAIAVPDPELGLPGLRKLHLFKSLYRRHHMLQHSWMTGKVAPHHFAFQAHPAHVITCLQFDDDKILTGSDDTLIHVYDTKTGVLRKKLEGHEGGVWALQYEGNVLVSGSTDRSVRVWDIEKGLCTQVFHGHTSTVRCLQILMPEMAGFTEKGKPIMVPEKPLIITGSRDSQLRVWRLPEQGSKRYIQTGPPANDADCPYFVRVLTGHLHSVRAIAAHQDTLVSGSYDNTVRVWKISTGETVFRLQGHSQKVYSVVLDHKRNRCISGSMDNFVKIWSLETGACLFTLEGHTSLVGLLDLRDERLVSAAADSTLRIWDPENGQCKSTLSAHTGAITCFQHDGQKVISGSDRTLKLWNIKTGECIKDLLTGLSGVWQVKFDDRRCVAAVQRNNLTYVEVLDFGASRDGIPASQRGKRNLLRFDEDRIIPEEEDDDR</sequence>
<dbReference type="Gene3D" id="1.20.1280.50">
    <property type="match status" value="1"/>
</dbReference>
<feature type="compositionally biased region" description="Polar residues" evidence="5">
    <location>
        <begin position="344"/>
        <end position="356"/>
    </location>
</feature>
<dbReference type="OrthoDB" id="190105at2759"/>
<protein>
    <submittedName>
        <fullName evidence="7">WD40 repeat-like protein</fullName>
    </submittedName>
</protein>
<dbReference type="GO" id="GO:0043130">
    <property type="term" value="F:ubiquitin binding"/>
    <property type="evidence" value="ECO:0007669"/>
    <property type="project" value="TreeGrafter"/>
</dbReference>
<evidence type="ECO:0000256" key="3">
    <source>
        <dbReference type="ARBA" id="ARBA00022737"/>
    </source>
</evidence>
<dbReference type="GO" id="GO:0043161">
    <property type="term" value="P:proteasome-mediated ubiquitin-dependent protein catabolic process"/>
    <property type="evidence" value="ECO:0007669"/>
    <property type="project" value="TreeGrafter"/>
</dbReference>
<dbReference type="CDD" id="cd00200">
    <property type="entry name" value="WD40"/>
    <property type="match status" value="1"/>
</dbReference>
<dbReference type="PANTHER" id="PTHR19849:SF1">
    <property type="entry name" value="F-BOX_WD REPEAT-CONTAINING PROTEIN 7"/>
    <property type="match status" value="1"/>
</dbReference>
<keyword evidence="3" id="KW-0677">Repeat</keyword>
<evidence type="ECO:0000313" key="7">
    <source>
        <dbReference type="EMBL" id="PMD21886.1"/>
    </source>
</evidence>
<evidence type="ECO:0000259" key="6">
    <source>
        <dbReference type="PROSITE" id="PS50181"/>
    </source>
</evidence>
<feature type="compositionally biased region" description="Polar residues" evidence="5">
    <location>
        <begin position="301"/>
        <end position="329"/>
    </location>
</feature>
<dbReference type="PRINTS" id="PR00320">
    <property type="entry name" value="GPROTEINBRPT"/>
</dbReference>
<proteinExistence type="inferred from homology"/>
<dbReference type="PROSITE" id="PS50181">
    <property type="entry name" value="FBOX"/>
    <property type="match status" value="1"/>
</dbReference>
<dbReference type="GO" id="GO:0005634">
    <property type="term" value="C:nucleus"/>
    <property type="evidence" value="ECO:0007669"/>
    <property type="project" value="TreeGrafter"/>
</dbReference>
<dbReference type="CDD" id="cd22147">
    <property type="entry name" value="F-box_SpPof1-like"/>
    <property type="match status" value="1"/>
</dbReference>
<feature type="region of interest" description="Disordered" evidence="5">
    <location>
        <begin position="584"/>
        <end position="628"/>
    </location>
</feature>
<feature type="region of interest" description="Disordered" evidence="5">
    <location>
        <begin position="1"/>
        <end position="73"/>
    </location>
</feature>
<dbReference type="EMBL" id="KZ613479">
    <property type="protein sequence ID" value="PMD21886.1"/>
    <property type="molecule type" value="Genomic_DNA"/>
</dbReference>
<accession>A0A2J6Q6I5</accession>
<feature type="repeat" description="WD" evidence="4">
    <location>
        <begin position="941"/>
        <end position="980"/>
    </location>
</feature>
<dbReference type="STRING" id="1745343.A0A2J6Q6I5"/>
<name>A0A2J6Q6I5_9HELO</name>
<dbReference type="GO" id="GO:0005737">
    <property type="term" value="C:cytoplasm"/>
    <property type="evidence" value="ECO:0007669"/>
    <property type="project" value="TreeGrafter"/>
</dbReference>
<dbReference type="AlphaFoldDB" id="A0A2J6Q6I5"/>